<name>A0A979FJI0_HYAAZ</name>
<keyword evidence="2" id="KW-1185">Reference proteome</keyword>
<dbReference type="OrthoDB" id="6361021at2759"/>
<evidence type="ECO:0000313" key="3">
    <source>
        <dbReference type="RefSeq" id="XP_047737153.1"/>
    </source>
</evidence>
<dbReference type="AlphaFoldDB" id="A0A979FJI0"/>
<keyword evidence="1" id="KW-1133">Transmembrane helix</keyword>
<evidence type="ECO:0000256" key="1">
    <source>
        <dbReference type="SAM" id="Phobius"/>
    </source>
</evidence>
<evidence type="ECO:0000313" key="2">
    <source>
        <dbReference type="Proteomes" id="UP000694843"/>
    </source>
</evidence>
<sequence>MVLNTSFQIVKPLEFPLHADLDEISRCVHFDDFQEAVNYEALLPQPLSNSHMRLQQRVLWFAPSQASTEHNFYGNVSFTIKWKTVLQKLGPNLYLIDQAIYNARSFTRVVFTRNSYDTILTRVDLDSEDSPMTKTESGFRHASHCMNKVRWGPHELQIAIEVTDDDARWLYLNCKPVANNHSMANVPSFGEHIRTDGKESKFLPYKCFKFNTAQNLECPFPWTKSECEMNIQVVLKTGVSSRTHFSTKEITHSTKKNVSFIPSPVVASPRLPSRPATRVKSLRIAPRPRADDGWNLTILLAVVAVFSIFALEFVLYPLLLFTGFFK</sequence>
<proteinExistence type="predicted"/>
<dbReference type="Proteomes" id="UP000694843">
    <property type="component" value="Unplaced"/>
</dbReference>
<accession>A0A979FJI0</accession>
<dbReference type="KEGG" id="hazt:108665554"/>
<reference evidence="3" key="1">
    <citation type="submission" date="2025-08" db="UniProtKB">
        <authorList>
            <consortium name="RefSeq"/>
        </authorList>
    </citation>
    <scope>IDENTIFICATION</scope>
    <source>
        <tissue evidence="3">Whole organism</tissue>
    </source>
</reference>
<dbReference type="RefSeq" id="XP_047737153.1">
    <property type="nucleotide sequence ID" value="XM_047881197.1"/>
</dbReference>
<dbReference type="GeneID" id="108665554"/>
<organism evidence="2 3">
    <name type="scientific">Hyalella azteca</name>
    <name type="common">Amphipod</name>
    <dbReference type="NCBI Taxonomy" id="294128"/>
    <lineage>
        <taxon>Eukaryota</taxon>
        <taxon>Metazoa</taxon>
        <taxon>Ecdysozoa</taxon>
        <taxon>Arthropoda</taxon>
        <taxon>Crustacea</taxon>
        <taxon>Multicrustacea</taxon>
        <taxon>Malacostraca</taxon>
        <taxon>Eumalacostraca</taxon>
        <taxon>Peracarida</taxon>
        <taxon>Amphipoda</taxon>
        <taxon>Senticaudata</taxon>
        <taxon>Talitrida</taxon>
        <taxon>Talitroidea</taxon>
        <taxon>Hyalellidae</taxon>
        <taxon>Hyalella</taxon>
    </lineage>
</organism>
<keyword evidence="1" id="KW-0812">Transmembrane</keyword>
<gene>
    <name evidence="3" type="primary">LOC108665554</name>
</gene>
<protein>
    <submittedName>
        <fullName evidence="3">Uncharacterized protein LOC108665554</fullName>
    </submittedName>
</protein>
<feature type="transmembrane region" description="Helical" evidence="1">
    <location>
        <begin position="296"/>
        <end position="321"/>
    </location>
</feature>
<keyword evidence="1" id="KW-0472">Membrane</keyword>